<dbReference type="RefSeq" id="XP_003682360.1">
    <property type="nucleotide sequence ID" value="XM_003682312.1"/>
</dbReference>
<keyword evidence="1" id="KW-0472">Membrane</keyword>
<dbReference type="EMBL" id="HE616747">
    <property type="protein sequence ID" value="CCE93149.1"/>
    <property type="molecule type" value="Genomic_DNA"/>
</dbReference>
<keyword evidence="1" id="KW-0812">Transmembrane</keyword>
<protein>
    <submittedName>
        <fullName evidence="2">Uncharacterized protein</fullName>
    </submittedName>
</protein>
<sequence>MKLISFGYFLLSLNLCTSILAVTVDGNLYFNTQKLLKRLETAQGDNQSIALIEILAKIRDGEKVDSKAVPVVGVIESIEEIVVLSTQLHDSGNFLTTVKNRTNELTKLNFLVQSKIASLSRKSQFLYGSSLSKITSRYLTHEMYSMQRLKHKLYAVPQETENLQGEIDECLIRCNIALQATFKSLALLQSRDIVTINMIIQKAFHNSRKSDPQDLGDSLAVSIAAQRDPATLESDIKYLRENLAVIIKSGMFMFFCFAFQIYICSFTFGVLLTVSSLIWIAIFLQLIDVQ</sequence>
<dbReference type="Proteomes" id="UP000005627">
    <property type="component" value="Chromosome 6"/>
</dbReference>
<proteinExistence type="predicted"/>
<keyword evidence="3" id="KW-1185">Reference proteome</keyword>
<evidence type="ECO:0000256" key="1">
    <source>
        <dbReference type="SAM" id="Phobius"/>
    </source>
</evidence>
<accession>G8ZX05</accession>
<gene>
    <name evidence="2" type="primary">TDEL0F03380</name>
    <name evidence="2" type="ORF">TDEL_0F03380</name>
</gene>
<reference evidence="2 3" key="1">
    <citation type="journal article" date="2011" name="Proc. Natl. Acad. Sci. U.S.A.">
        <title>Evolutionary erosion of yeast sex chromosomes by mating-type switching accidents.</title>
        <authorList>
            <person name="Gordon J.L."/>
            <person name="Armisen D."/>
            <person name="Proux-Wera E."/>
            <person name="Oheigeartaigh S.S."/>
            <person name="Byrne K.P."/>
            <person name="Wolfe K.H."/>
        </authorList>
    </citation>
    <scope>NUCLEOTIDE SEQUENCE [LARGE SCALE GENOMIC DNA]</scope>
    <source>
        <strain evidence="3">ATCC 10662 / CBS 1146 / NBRC 0425 / NCYC 2629 / NRRL Y-866</strain>
    </source>
</reference>
<evidence type="ECO:0000313" key="3">
    <source>
        <dbReference type="Proteomes" id="UP000005627"/>
    </source>
</evidence>
<dbReference type="eggNOG" id="ENOG502SXTJ">
    <property type="taxonomic scope" value="Eukaryota"/>
</dbReference>
<feature type="transmembrane region" description="Helical" evidence="1">
    <location>
        <begin position="6"/>
        <end position="30"/>
    </location>
</feature>
<keyword evidence="1" id="KW-1133">Transmembrane helix</keyword>
<dbReference type="KEGG" id="tdl:TDEL_0F03380"/>
<dbReference type="GeneID" id="11504251"/>
<organism evidence="2 3">
    <name type="scientific">Torulaspora delbrueckii</name>
    <name type="common">Yeast</name>
    <name type="synonym">Candida colliculosa</name>
    <dbReference type="NCBI Taxonomy" id="4950"/>
    <lineage>
        <taxon>Eukaryota</taxon>
        <taxon>Fungi</taxon>
        <taxon>Dikarya</taxon>
        <taxon>Ascomycota</taxon>
        <taxon>Saccharomycotina</taxon>
        <taxon>Saccharomycetes</taxon>
        <taxon>Saccharomycetales</taxon>
        <taxon>Saccharomycetaceae</taxon>
        <taxon>Torulaspora</taxon>
    </lineage>
</organism>
<feature type="transmembrane region" description="Helical" evidence="1">
    <location>
        <begin position="268"/>
        <end position="287"/>
    </location>
</feature>
<dbReference type="InParanoid" id="G8ZX05"/>
<evidence type="ECO:0000313" key="2">
    <source>
        <dbReference type="EMBL" id="CCE93149.1"/>
    </source>
</evidence>
<name>G8ZX05_TORDE</name>
<dbReference type="HOGENOM" id="CLU_912790_0_0_1"/>
<dbReference type="AlphaFoldDB" id="G8ZX05"/>
<dbReference type="OrthoDB" id="4065602at2759"/>